<comment type="caution">
    <text evidence="9">The sequence shown here is derived from an EMBL/GenBank/DDBJ whole genome shotgun (WGS) entry which is preliminary data.</text>
</comment>
<keyword evidence="4 8" id="KW-1003">Cell membrane</keyword>
<evidence type="ECO:0000256" key="8">
    <source>
        <dbReference type="RuleBase" id="RU363041"/>
    </source>
</evidence>
<keyword evidence="3" id="KW-0813">Transport</keyword>
<comment type="subcellular location">
    <subcellularLocation>
        <location evidence="1 8">Cell membrane</location>
        <topology evidence="1 8">Multi-pass membrane protein</topology>
    </subcellularLocation>
</comment>
<dbReference type="InterPro" id="IPR052017">
    <property type="entry name" value="TSUP"/>
</dbReference>
<protein>
    <recommendedName>
        <fullName evidence="8">Probable membrane transporter protein</fullName>
    </recommendedName>
</protein>
<evidence type="ECO:0000313" key="9">
    <source>
        <dbReference type="EMBL" id="PIE33251.1"/>
    </source>
</evidence>
<accession>A0A2G6KC57</accession>
<dbReference type="AlphaFoldDB" id="A0A2G6KC57"/>
<keyword evidence="5 8" id="KW-0812">Transmembrane</keyword>
<evidence type="ECO:0000256" key="7">
    <source>
        <dbReference type="ARBA" id="ARBA00023136"/>
    </source>
</evidence>
<keyword evidence="7 8" id="KW-0472">Membrane</keyword>
<evidence type="ECO:0000256" key="5">
    <source>
        <dbReference type="ARBA" id="ARBA00022692"/>
    </source>
</evidence>
<feature type="transmembrane region" description="Helical" evidence="8">
    <location>
        <begin position="99"/>
        <end position="116"/>
    </location>
</feature>
<dbReference type="InterPro" id="IPR002781">
    <property type="entry name" value="TM_pro_TauE-like"/>
</dbReference>
<feature type="transmembrane region" description="Helical" evidence="8">
    <location>
        <begin position="225"/>
        <end position="247"/>
    </location>
</feature>
<dbReference type="EMBL" id="PDSL01000035">
    <property type="protein sequence ID" value="PIE33251.1"/>
    <property type="molecule type" value="Genomic_DNA"/>
</dbReference>
<evidence type="ECO:0000256" key="6">
    <source>
        <dbReference type="ARBA" id="ARBA00022989"/>
    </source>
</evidence>
<comment type="similarity">
    <text evidence="2 8">Belongs to the 4-toluene sulfonate uptake permease (TSUP) (TC 2.A.102) family.</text>
</comment>
<sequence length="251" mass="25777">MHWWDVIILVGGGIVAGLINAVAGGGSTLTVPLLVLAGVPGNAANGSNRVGVLSLSITAAAAFRRLGVRGLNRALPILIPVIVGSLVGSYGISQLTDEGFERLFGLLILPIVFLSLRSPSSRSDQPTWSLPVTIAVFSVVGLYGGAIQAGVGLVLLSVLSRAGYDLVTANNIKVVVVMVVTLVALPVFILSGNIRWLQAIILAIGQAIGGWIGAHAAVAGGEKIIRAFMVVAALALAAKLLGLYSWIGSLF</sequence>
<feature type="transmembrane region" description="Helical" evidence="8">
    <location>
        <begin position="128"/>
        <end position="159"/>
    </location>
</feature>
<dbReference type="GO" id="GO:0005886">
    <property type="term" value="C:plasma membrane"/>
    <property type="evidence" value="ECO:0007669"/>
    <property type="project" value="UniProtKB-SubCell"/>
</dbReference>
<dbReference type="Pfam" id="PF01925">
    <property type="entry name" value="TauE"/>
    <property type="match status" value="1"/>
</dbReference>
<evidence type="ECO:0000313" key="10">
    <source>
        <dbReference type="Proteomes" id="UP000230914"/>
    </source>
</evidence>
<dbReference type="Proteomes" id="UP000230914">
    <property type="component" value="Unassembled WGS sequence"/>
</dbReference>
<feature type="transmembrane region" description="Helical" evidence="8">
    <location>
        <begin position="74"/>
        <end position="92"/>
    </location>
</feature>
<reference evidence="9 10" key="1">
    <citation type="submission" date="2017-10" db="EMBL/GenBank/DDBJ databases">
        <title>Novel microbial diversity and functional potential in the marine mammal oral microbiome.</title>
        <authorList>
            <person name="Dudek N.K."/>
            <person name="Sun C.L."/>
            <person name="Burstein D."/>
            <person name="Kantor R.S."/>
            <person name="Aliaga Goltsman D.S."/>
            <person name="Bik E.M."/>
            <person name="Thomas B.C."/>
            <person name="Banfield J.F."/>
            <person name="Relman D.A."/>
        </authorList>
    </citation>
    <scope>NUCLEOTIDE SEQUENCE [LARGE SCALE GENOMIC DNA]</scope>
    <source>
        <strain evidence="9">DOLJORAL78_61_10</strain>
    </source>
</reference>
<feature type="transmembrane region" description="Helical" evidence="8">
    <location>
        <begin position="171"/>
        <end position="190"/>
    </location>
</feature>
<evidence type="ECO:0000256" key="2">
    <source>
        <dbReference type="ARBA" id="ARBA00009142"/>
    </source>
</evidence>
<evidence type="ECO:0000256" key="4">
    <source>
        <dbReference type="ARBA" id="ARBA00022475"/>
    </source>
</evidence>
<feature type="transmembrane region" description="Helical" evidence="8">
    <location>
        <begin position="6"/>
        <end position="38"/>
    </location>
</feature>
<evidence type="ECO:0000256" key="3">
    <source>
        <dbReference type="ARBA" id="ARBA00022448"/>
    </source>
</evidence>
<keyword evidence="6 8" id="KW-1133">Transmembrane helix</keyword>
<dbReference type="PANTHER" id="PTHR30269:SF0">
    <property type="entry name" value="MEMBRANE TRANSPORTER PROTEIN YFCA-RELATED"/>
    <property type="match status" value="1"/>
</dbReference>
<dbReference type="PANTHER" id="PTHR30269">
    <property type="entry name" value="TRANSMEMBRANE PROTEIN YFCA"/>
    <property type="match status" value="1"/>
</dbReference>
<gene>
    <name evidence="9" type="ORF">CSA55_02190</name>
</gene>
<feature type="transmembrane region" description="Helical" evidence="8">
    <location>
        <begin position="196"/>
        <end position="218"/>
    </location>
</feature>
<proteinExistence type="inferred from homology"/>
<organism evidence="9 10">
    <name type="scientific">Ilumatobacter coccineus</name>
    <dbReference type="NCBI Taxonomy" id="467094"/>
    <lineage>
        <taxon>Bacteria</taxon>
        <taxon>Bacillati</taxon>
        <taxon>Actinomycetota</taxon>
        <taxon>Acidimicrobiia</taxon>
        <taxon>Acidimicrobiales</taxon>
        <taxon>Ilumatobacteraceae</taxon>
        <taxon>Ilumatobacter</taxon>
    </lineage>
</organism>
<name>A0A2G6KC57_9ACTN</name>
<evidence type="ECO:0000256" key="1">
    <source>
        <dbReference type="ARBA" id="ARBA00004651"/>
    </source>
</evidence>